<evidence type="ECO:0000313" key="2">
    <source>
        <dbReference type="EMBL" id="MCD9877834.1"/>
    </source>
</evidence>
<accession>A0A9Q3VUF5</accession>
<dbReference type="InterPro" id="IPR002575">
    <property type="entry name" value="Aminoglycoside_PTrfase"/>
</dbReference>
<gene>
    <name evidence="2" type="ORF">LJ657_30270</name>
</gene>
<name>A0A9Q3VUF5_9ACTN</name>
<dbReference type="Proteomes" id="UP001108029">
    <property type="component" value="Unassembled WGS sequence"/>
</dbReference>
<dbReference type="SUPFAM" id="SSF56112">
    <property type="entry name" value="Protein kinase-like (PK-like)"/>
    <property type="match status" value="1"/>
</dbReference>
<dbReference type="AlphaFoldDB" id="A0A9Q3VUF5"/>
<reference evidence="2" key="1">
    <citation type="submission" date="2021-12" db="EMBL/GenBank/DDBJ databases">
        <authorList>
            <person name="Lee J.-H."/>
            <person name="Kim S.-B."/>
        </authorList>
    </citation>
    <scope>NUCLEOTIDE SEQUENCE</scope>
    <source>
        <strain evidence="2">NR30</strain>
    </source>
</reference>
<dbReference type="RefSeq" id="WP_232652023.1">
    <property type="nucleotide sequence ID" value="NZ_JAJSBI010000018.1"/>
</dbReference>
<dbReference type="Gene3D" id="3.90.1200.10">
    <property type="match status" value="1"/>
</dbReference>
<dbReference type="EMBL" id="JAJSBI010000018">
    <property type="protein sequence ID" value="MCD9877834.1"/>
    <property type="molecule type" value="Genomic_DNA"/>
</dbReference>
<comment type="caution">
    <text evidence="2">The sequence shown here is derived from an EMBL/GenBank/DDBJ whole genome shotgun (WGS) entry which is preliminary data.</text>
</comment>
<protein>
    <submittedName>
        <fullName evidence="2">Aminoglycoside phosphotransferase family protein</fullName>
    </submittedName>
</protein>
<feature type="domain" description="Aminoglycoside phosphotransferase" evidence="1">
    <location>
        <begin position="57"/>
        <end position="247"/>
    </location>
</feature>
<sequence length="350" mass="38050">MGLTAQLRGFLPMYPAGLLTRPADLLTARRLAASLRVDGLSCGGPRAPRRTVSDLLVFRLDGGAAPPLVVKHPRSPRAMAALARECEVVQGLERDERLGSWHRFVPRVEQRRLHGPLPLVAQRCLPGVEGDALLRRFPQLTHQAAMSALRAIRGLHLATGRTEQVTARLGDWIDPRLAVLAREVRWCRGGSGAHAMSVLRDRLLRSLSGRSLLVGWTHGDFHPGNVLLTREHAGVLGVIDWSGAVPDGPSAIDCYTFVLTMRHQNTGSQFGRVVADAVRHASLRPEDRRLLAEAGELATDGQGETALALLTWLWHVAGNAAKSARYGRSHRWVAENVVPVLSEVAAQAGP</sequence>
<dbReference type="InterPro" id="IPR011009">
    <property type="entry name" value="Kinase-like_dom_sf"/>
</dbReference>
<evidence type="ECO:0000313" key="3">
    <source>
        <dbReference type="Proteomes" id="UP001108029"/>
    </source>
</evidence>
<organism evidence="2 3">
    <name type="scientific">Streptomyces guryensis</name>
    <dbReference type="NCBI Taxonomy" id="2886947"/>
    <lineage>
        <taxon>Bacteria</taxon>
        <taxon>Bacillati</taxon>
        <taxon>Actinomycetota</taxon>
        <taxon>Actinomycetes</taxon>
        <taxon>Kitasatosporales</taxon>
        <taxon>Streptomycetaceae</taxon>
        <taxon>Streptomyces</taxon>
    </lineage>
</organism>
<dbReference type="Pfam" id="PF01636">
    <property type="entry name" value="APH"/>
    <property type="match status" value="1"/>
</dbReference>
<proteinExistence type="predicted"/>
<keyword evidence="3" id="KW-1185">Reference proteome</keyword>
<evidence type="ECO:0000259" key="1">
    <source>
        <dbReference type="Pfam" id="PF01636"/>
    </source>
</evidence>